<keyword evidence="2" id="KW-0472">Membrane</keyword>
<name>A0A5A7Q5C4_STRAF</name>
<keyword evidence="4" id="KW-1185">Reference proteome</keyword>
<feature type="coiled-coil region" evidence="1">
    <location>
        <begin position="19"/>
        <end position="46"/>
    </location>
</feature>
<dbReference type="AlphaFoldDB" id="A0A5A7Q5C4"/>
<comment type="caution">
    <text evidence="3">The sequence shown here is derived from an EMBL/GenBank/DDBJ whole genome shotgun (WGS) entry which is preliminary data.</text>
</comment>
<dbReference type="EMBL" id="BKCP01005838">
    <property type="protein sequence ID" value="GER40128.1"/>
    <property type="molecule type" value="Genomic_DNA"/>
</dbReference>
<keyword evidence="2" id="KW-0812">Transmembrane</keyword>
<dbReference type="Proteomes" id="UP000325081">
    <property type="component" value="Unassembled WGS sequence"/>
</dbReference>
<evidence type="ECO:0000256" key="1">
    <source>
        <dbReference type="SAM" id="Coils"/>
    </source>
</evidence>
<dbReference type="InterPro" id="IPR027267">
    <property type="entry name" value="AH/BAR_dom_sf"/>
</dbReference>
<evidence type="ECO:0000313" key="4">
    <source>
        <dbReference type="Proteomes" id="UP000325081"/>
    </source>
</evidence>
<proteinExistence type="predicted"/>
<feature type="transmembrane region" description="Helical" evidence="2">
    <location>
        <begin position="277"/>
        <end position="302"/>
    </location>
</feature>
<organism evidence="3 4">
    <name type="scientific">Striga asiatica</name>
    <name type="common">Asiatic witchweed</name>
    <name type="synonym">Buchnera asiatica</name>
    <dbReference type="NCBI Taxonomy" id="4170"/>
    <lineage>
        <taxon>Eukaryota</taxon>
        <taxon>Viridiplantae</taxon>
        <taxon>Streptophyta</taxon>
        <taxon>Embryophyta</taxon>
        <taxon>Tracheophyta</taxon>
        <taxon>Spermatophyta</taxon>
        <taxon>Magnoliopsida</taxon>
        <taxon>eudicotyledons</taxon>
        <taxon>Gunneridae</taxon>
        <taxon>Pentapetalae</taxon>
        <taxon>asterids</taxon>
        <taxon>lamiids</taxon>
        <taxon>Lamiales</taxon>
        <taxon>Orobanchaceae</taxon>
        <taxon>Buchnereae</taxon>
        <taxon>Striga</taxon>
    </lineage>
</organism>
<evidence type="ECO:0000256" key="2">
    <source>
        <dbReference type="SAM" id="Phobius"/>
    </source>
</evidence>
<accession>A0A5A7Q5C4</accession>
<feature type="coiled-coil region" evidence="1">
    <location>
        <begin position="203"/>
        <end position="233"/>
    </location>
</feature>
<dbReference type="Gene3D" id="1.20.1270.60">
    <property type="entry name" value="Arfaptin homology (AH) domain/BAR domain"/>
    <property type="match status" value="1"/>
</dbReference>
<reference evidence="4" key="1">
    <citation type="journal article" date="2019" name="Curr. Biol.">
        <title>Genome Sequence of Striga asiatica Provides Insight into the Evolution of Plant Parasitism.</title>
        <authorList>
            <person name="Yoshida S."/>
            <person name="Kim S."/>
            <person name="Wafula E.K."/>
            <person name="Tanskanen J."/>
            <person name="Kim Y.M."/>
            <person name="Honaas L."/>
            <person name="Yang Z."/>
            <person name="Spallek T."/>
            <person name="Conn C.E."/>
            <person name="Ichihashi Y."/>
            <person name="Cheong K."/>
            <person name="Cui S."/>
            <person name="Der J.P."/>
            <person name="Gundlach H."/>
            <person name="Jiao Y."/>
            <person name="Hori C."/>
            <person name="Ishida J.K."/>
            <person name="Kasahara H."/>
            <person name="Kiba T."/>
            <person name="Kim M.S."/>
            <person name="Koo N."/>
            <person name="Laohavisit A."/>
            <person name="Lee Y.H."/>
            <person name="Lumba S."/>
            <person name="McCourt P."/>
            <person name="Mortimer J.C."/>
            <person name="Mutuku J.M."/>
            <person name="Nomura T."/>
            <person name="Sasaki-Sekimoto Y."/>
            <person name="Seto Y."/>
            <person name="Wang Y."/>
            <person name="Wakatake T."/>
            <person name="Sakakibara H."/>
            <person name="Demura T."/>
            <person name="Yamaguchi S."/>
            <person name="Yoneyama K."/>
            <person name="Manabe R.I."/>
            <person name="Nelson D.C."/>
            <person name="Schulman A.H."/>
            <person name="Timko M.P."/>
            <person name="dePamphilis C.W."/>
            <person name="Choi D."/>
            <person name="Shirasu K."/>
        </authorList>
    </citation>
    <scope>NUCLEOTIDE SEQUENCE [LARGE SCALE GENOMIC DNA]</scope>
    <source>
        <strain evidence="4">cv. UVA1</strain>
    </source>
</reference>
<keyword evidence="1" id="KW-0175">Coiled coil</keyword>
<gene>
    <name evidence="3" type="ORF">STAS_16790</name>
</gene>
<feature type="transmembrane region" description="Helical" evidence="2">
    <location>
        <begin position="50"/>
        <end position="75"/>
    </location>
</feature>
<sequence>MPLLSLEPQPPLPPQTTIRQHLTTALDAIEREREALMERQTQLLGKYQEFVAFFVQSSSVCITMMAGGLFIGYYLHNKVHGYIITSLVSLTYLLLLLMVILATKRLVTHMEWRAYKIDKDTKNLQVSANRCYSFVTGCPDPSPTADVVGPAAEDTAKAAAIELAITKAAAARNATAAADDSEALYEAAAAVALGASASGELSNAALRSLREKADQAQQKAENAQNEYNAALGAADAALHATMPNWRGAVDDPGTEAISHAKERARKLKASLNWSTRFAWDLFGGVVASWLLFAITLGCWINFTVLLKQVLFSSSPSTLLFTTLHSSAARISITCMEAREVERFKSLTGLDGFGLDRDVMMLHIFEDLYDVKVEAASDSVGSAGCSALGARVRVDICLPTLSSFMGPRESL</sequence>
<protein>
    <submittedName>
        <fullName evidence="3">Mitochondrial substrate carrier family protein</fullName>
    </submittedName>
</protein>
<keyword evidence="2" id="KW-1133">Transmembrane helix</keyword>
<evidence type="ECO:0000313" key="3">
    <source>
        <dbReference type="EMBL" id="GER40128.1"/>
    </source>
</evidence>
<feature type="transmembrane region" description="Helical" evidence="2">
    <location>
        <begin position="81"/>
        <end position="103"/>
    </location>
</feature>